<gene>
    <name evidence="2" type="ORF">I79_020690</name>
</gene>
<dbReference type="AlphaFoldDB" id="G3IAR2"/>
<evidence type="ECO:0000313" key="3">
    <source>
        <dbReference type="Proteomes" id="UP000001075"/>
    </source>
</evidence>
<keyword evidence="1" id="KW-0472">Membrane</keyword>
<dbReference type="InParanoid" id="G3IAR2"/>
<dbReference type="Proteomes" id="UP000001075">
    <property type="component" value="Unassembled WGS sequence"/>
</dbReference>
<keyword evidence="1" id="KW-1133">Transmembrane helix</keyword>
<evidence type="ECO:0000313" key="2">
    <source>
        <dbReference type="EMBL" id="EGW09709.1"/>
    </source>
</evidence>
<evidence type="ECO:0000256" key="1">
    <source>
        <dbReference type="SAM" id="Phobius"/>
    </source>
</evidence>
<feature type="non-terminal residue" evidence="2">
    <location>
        <position position="1"/>
    </location>
</feature>
<name>G3IAR2_CRIGR</name>
<organism evidence="2 3">
    <name type="scientific">Cricetulus griseus</name>
    <name type="common">Chinese hamster</name>
    <name type="synonym">Cricetulus barabensis griseus</name>
    <dbReference type="NCBI Taxonomy" id="10029"/>
    <lineage>
        <taxon>Eukaryota</taxon>
        <taxon>Metazoa</taxon>
        <taxon>Chordata</taxon>
        <taxon>Craniata</taxon>
        <taxon>Vertebrata</taxon>
        <taxon>Euteleostomi</taxon>
        <taxon>Mammalia</taxon>
        <taxon>Eutheria</taxon>
        <taxon>Euarchontoglires</taxon>
        <taxon>Glires</taxon>
        <taxon>Rodentia</taxon>
        <taxon>Myomorpha</taxon>
        <taxon>Muroidea</taxon>
        <taxon>Cricetidae</taxon>
        <taxon>Cricetinae</taxon>
        <taxon>Cricetulus</taxon>
    </lineage>
</organism>
<accession>G3IAR2</accession>
<dbReference type="EMBL" id="JH001740">
    <property type="protein sequence ID" value="EGW09709.1"/>
    <property type="molecule type" value="Genomic_DNA"/>
</dbReference>
<keyword evidence="1" id="KW-0812">Transmembrane</keyword>
<reference evidence="3" key="1">
    <citation type="journal article" date="2011" name="Nat. Biotechnol.">
        <title>The genomic sequence of the Chinese hamster ovary (CHO)-K1 cell line.</title>
        <authorList>
            <person name="Xu X."/>
            <person name="Nagarajan H."/>
            <person name="Lewis N.E."/>
            <person name="Pan S."/>
            <person name="Cai Z."/>
            <person name="Liu X."/>
            <person name="Chen W."/>
            <person name="Xie M."/>
            <person name="Wang W."/>
            <person name="Hammond S."/>
            <person name="Andersen M.R."/>
            <person name="Neff N."/>
            <person name="Passarelli B."/>
            <person name="Koh W."/>
            <person name="Fan H.C."/>
            <person name="Wang J."/>
            <person name="Gui Y."/>
            <person name="Lee K.H."/>
            <person name="Betenbaugh M.J."/>
            <person name="Quake S.R."/>
            <person name="Famili I."/>
            <person name="Palsson B.O."/>
            <person name="Wang J."/>
        </authorList>
    </citation>
    <scope>NUCLEOTIDE SEQUENCE [LARGE SCALE GENOMIC DNA]</scope>
    <source>
        <strain evidence="3">CHO K1 cell line</strain>
    </source>
</reference>
<sequence>GRLIPNFLRSCHTDFQSGCTNLHSHQQWKRVPHPLQHNLSSVFLILAILIGVRWYLKVILLIMPKKKSSTFPSLIFQK</sequence>
<protein>
    <submittedName>
        <fullName evidence="2">Uncharacterized protein</fullName>
    </submittedName>
</protein>
<feature type="transmembrane region" description="Helical" evidence="1">
    <location>
        <begin position="38"/>
        <end position="56"/>
    </location>
</feature>
<proteinExistence type="predicted"/>